<feature type="transmembrane region" description="Helical" evidence="1">
    <location>
        <begin position="58"/>
        <end position="77"/>
    </location>
</feature>
<keyword evidence="1" id="KW-0812">Transmembrane</keyword>
<feature type="domain" description="Zinc-ribbon" evidence="2">
    <location>
        <begin position="3"/>
        <end position="23"/>
    </location>
</feature>
<proteinExistence type="predicted"/>
<organism evidence="3">
    <name type="scientific">hydrothermal vent metagenome</name>
    <dbReference type="NCBI Taxonomy" id="652676"/>
    <lineage>
        <taxon>unclassified sequences</taxon>
        <taxon>metagenomes</taxon>
        <taxon>ecological metagenomes</taxon>
    </lineage>
</organism>
<reference evidence="3" key="1">
    <citation type="submission" date="2018-06" db="EMBL/GenBank/DDBJ databases">
        <authorList>
            <person name="Zhirakovskaya E."/>
        </authorList>
    </citation>
    <scope>NUCLEOTIDE SEQUENCE</scope>
</reference>
<dbReference type="AlphaFoldDB" id="A0A3B0SZJ4"/>
<evidence type="ECO:0000256" key="1">
    <source>
        <dbReference type="SAM" id="Phobius"/>
    </source>
</evidence>
<accession>A0A3B0SZJ4</accession>
<feature type="transmembrane region" description="Helical" evidence="1">
    <location>
        <begin position="112"/>
        <end position="134"/>
    </location>
</feature>
<dbReference type="Pfam" id="PF13240">
    <property type="entry name" value="Zn_Ribbon_1"/>
    <property type="match status" value="1"/>
</dbReference>
<evidence type="ECO:0000313" key="3">
    <source>
        <dbReference type="EMBL" id="VAW01994.1"/>
    </source>
</evidence>
<dbReference type="InterPro" id="IPR026870">
    <property type="entry name" value="Zinc_ribbon_dom"/>
</dbReference>
<sequence>MNCQECGAEINAEDAFCGECGHKITVSPDPLQADPPPAEPPKVENNDAPRFVYPRGPIILTVAVLVVILYGQFLTGVYMKFDFLIIGGLVGLSTGLYIHLKNVKLSDRKFHSFCVFFVTAMASILVVEFLIMLFYAAEIVVLDGPIFIFGGTAAAIVGLLAVGIPHIMGKKTT</sequence>
<gene>
    <name evidence="3" type="ORF">MNBD_ALPHA01-1822</name>
</gene>
<dbReference type="EMBL" id="UOEJ01000156">
    <property type="protein sequence ID" value="VAW01994.1"/>
    <property type="molecule type" value="Genomic_DNA"/>
</dbReference>
<feature type="transmembrane region" description="Helical" evidence="1">
    <location>
        <begin position="146"/>
        <end position="168"/>
    </location>
</feature>
<protein>
    <recommendedName>
        <fullName evidence="2">Zinc-ribbon domain-containing protein</fullName>
    </recommendedName>
</protein>
<name>A0A3B0SZJ4_9ZZZZ</name>
<keyword evidence="1" id="KW-1133">Transmembrane helix</keyword>
<keyword evidence="1" id="KW-0472">Membrane</keyword>
<feature type="transmembrane region" description="Helical" evidence="1">
    <location>
        <begin position="83"/>
        <end position="100"/>
    </location>
</feature>
<evidence type="ECO:0000259" key="2">
    <source>
        <dbReference type="Pfam" id="PF13240"/>
    </source>
</evidence>